<feature type="transmembrane region" description="Helical" evidence="1">
    <location>
        <begin position="49"/>
        <end position="71"/>
    </location>
</feature>
<feature type="transmembrane region" description="Helical" evidence="1">
    <location>
        <begin position="169"/>
        <end position="189"/>
    </location>
</feature>
<feature type="transmembrane region" description="Helical" evidence="1">
    <location>
        <begin position="104"/>
        <end position="129"/>
    </location>
</feature>
<dbReference type="KEGG" id="mane:DP065_00045"/>
<evidence type="ECO:0000313" key="3">
    <source>
        <dbReference type="Proteomes" id="UP000250218"/>
    </source>
</evidence>
<feature type="transmembrane region" description="Helical" evidence="1">
    <location>
        <begin position="579"/>
        <end position="600"/>
    </location>
</feature>
<dbReference type="RefSeq" id="WP_033178682.1">
    <property type="nucleotide sequence ID" value="NZ_CP030140.1"/>
</dbReference>
<keyword evidence="1" id="KW-0472">Membrane</keyword>
<accession>A0A2Z4NCF1</accession>
<feature type="transmembrane region" description="Helical" evidence="1">
    <location>
        <begin position="135"/>
        <end position="162"/>
    </location>
</feature>
<evidence type="ECO:0000313" key="2">
    <source>
        <dbReference type="EMBL" id="AWX69165.1"/>
    </source>
</evidence>
<proteinExistence type="predicted"/>
<keyword evidence="3" id="KW-1185">Reference proteome</keyword>
<gene>
    <name evidence="2" type="ORF">DP065_00045</name>
</gene>
<evidence type="ECO:0000256" key="1">
    <source>
        <dbReference type="SAM" id="Phobius"/>
    </source>
</evidence>
<dbReference type="Proteomes" id="UP000250218">
    <property type="component" value="Chromosome"/>
</dbReference>
<dbReference type="AlphaFoldDB" id="A0A2Z4NCF1"/>
<name>A0A2Z4NCF1_9BACT</name>
<dbReference type="EMBL" id="CP030140">
    <property type="protein sequence ID" value="AWX69165.1"/>
    <property type="molecule type" value="Genomic_DNA"/>
</dbReference>
<reference evidence="3" key="1">
    <citation type="submission" date="2018-06" db="EMBL/GenBank/DDBJ databases">
        <title>Complete genome sequences of Mycoplasma anatis, M. anseris and M. cloacale type strains.</title>
        <authorList>
            <person name="Grozner D."/>
            <person name="Forro B."/>
            <person name="Sulyok K.M."/>
            <person name="Marton S."/>
            <person name="Kreizinger Z."/>
            <person name="Banyai K."/>
            <person name="Gyuranecz M."/>
        </authorList>
    </citation>
    <scope>NUCLEOTIDE SEQUENCE [LARGE SCALE GENOMIC DNA]</scope>
    <source>
        <strain evidence="3">ATCC 49234</strain>
    </source>
</reference>
<sequence>MKNPVINYSNFLFKTTFKKKNSFIIPIIFILINICLVISLSIIKMDVKYHPIVVYSLIFFDLLLTIAYASLKALNIFKDIEAEGLEILIFSKPITRKNIISAKVLAFIEFALMWSAITFICNLLLVLITKIHNSIVLFSFFSFVAIFFAFVIFGSITSIIAFKLNQKMAMTVPLIMFMPLALGGSFISANSTSTNDNLAFYLNTKYPYHHSNKEVDAEMFYLNNNEDKFYLMPNGFNKKGFDQSQELYLKKALEFSKQSSYSWQAYSWSILPYQMIDIFNQDDTNIFSLLTEQKENNLANYLYYPKKESITYTYKINKTPKFLTSFKNPNTNEVEYIVPSLLKNHSFISPTPINSNVIYAREGADDETNSFPEDYFIYANPNNLVGNLKWELIADVLKNEDFDQLSNLFFNKIKIELAKQNINSDIEAKNYIINTISKEINNENSDFYKINEPNIALFDKNAVKNKNLSSEIERKIYLAVTLIYYLYFKQTADQNIDLLNKILINDNPKLEYQPSQIKIQVENYNYFIGGYEYFAPKQIIRNDKVIIRYQLKSNDNYLFSTTNQLYSVERDKKIVNKHYYLIIWLAFAGLLLFLNAWLYARKDYK</sequence>
<protein>
    <submittedName>
        <fullName evidence="2">ABC transporter permease</fullName>
    </submittedName>
</protein>
<keyword evidence="1" id="KW-1133">Transmembrane helix</keyword>
<keyword evidence="1" id="KW-0812">Transmembrane</keyword>
<organism evidence="2 3">
    <name type="scientific">[Mycoplasma] anseris</name>
    <dbReference type="NCBI Taxonomy" id="92400"/>
    <lineage>
        <taxon>Bacteria</taxon>
        <taxon>Bacillati</taxon>
        <taxon>Mycoplasmatota</taxon>
        <taxon>Mycoplasmoidales</taxon>
        <taxon>Metamycoplasmataceae</taxon>
        <taxon>Metamycoplasma</taxon>
    </lineage>
</organism>
<feature type="transmembrane region" description="Helical" evidence="1">
    <location>
        <begin position="21"/>
        <end position="43"/>
    </location>
</feature>